<proteinExistence type="predicted"/>
<comment type="caution">
    <text evidence="1">The sequence shown here is derived from an EMBL/GenBank/DDBJ whole genome shotgun (WGS) entry which is preliminary data.</text>
</comment>
<evidence type="ECO:0000313" key="1">
    <source>
        <dbReference type="EMBL" id="KAJ8620542.1"/>
    </source>
</evidence>
<protein>
    <submittedName>
        <fullName evidence="1">Uncharacterized protein</fullName>
    </submittedName>
</protein>
<reference evidence="1 2" key="1">
    <citation type="journal article" date="2022" name="Hortic Res">
        <title>A haplotype resolved chromosomal level avocado genome allows analysis of novel avocado genes.</title>
        <authorList>
            <person name="Nath O."/>
            <person name="Fletcher S.J."/>
            <person name="Hayward A."/>
            <person name="Shaw L.M."/>
            <person name="Masouleh A.K."/>
            <person name="Furtado A."/>
            <person name="Henry R.J."/>
            <person name="Mitter N."/>
        </authorList>
    </citation>
    <scope>NUCLEOTIDE SEQUENCE [LARGE SCALE GENOMIC DNA]</scope>
    <source>
        <strain evidence="2">cv. Hass</strain>
    </source>
</reference>
<evidence type="ECO:0000313" key="2">
    <source>
        <dbReference type="Proteomes" id="UP001234297"/>
    </source>
</evidence>
<dbReference type="Proteomes" id="UP001234297">
    <property type="component" value="Chromosome 9"/>
</dbReference>
<organism evidence="1 2">
    <name type="scientific">Persea americana</name>
    <name type="common">Avocado</name>
    <dbReference type="NCBI Taxonomy" id="3435"/>
    <lineage>
        <taxon>Eukaryota</taxon>
        <taxon>Viridiplantae</taxon>
        <taxon>Streptophyta</taxon>
        <taxon>Embryophyta</taxon>
        <taxon>Tracheophyta</taxon>
        <taxon>Spermatophyta</taxon>
        <taxon>Magnoliopsida</taxon>
        <taxon>Magnoliidae</taxon>
        <taxon>Laurales</taxon>
        <taxon>Lauraceae</taxon>
        <taxon>Persea</taxon>
    </lineage>
</organism>
<keyword evidence="2" id="KW-1185">Reference proteome</keyword>
<sequence>MFSLIHRARFSLISFVRSWDEANLAQIHLPRVTQIKGGPPQIPSCCRFYCRISIEEFWLLEPETTKGEGDLLKSREDPGSLPVLIVVCALVHSIRKRALLLLTTPEGGWDSISPSICVRCCHLGLDSRILPSLWKKTGAEVGRCCLAVIGEEDRSRGLVITVTAVFQSLQNVVDGGDLLVLYILNPTITNRGFCCLGDGCCLPSEEGKDYLKFLHEQIGQRKETFRQHLRPYYHTCKISGVKFEAKVAAGFQPKAIVKEEANNVGATCIVMDRSLVEVVNLQLRRKGRIIVLVNDNEEPEVHHPPLSKDLDIPIVRKEKPNPKSPVLLREYILQEEPHIRDSLPVSLSEDKESEVHTPSMGNRLDIHKVTNEDPKPNPPKLLKEFVSSEEPHIRDSLPVQPFVPGMCCKKQIVMEPSLKENGECDSVPKTSTNDNVAWIRKMEPTVVLKLPIELSWEEILTITDGFRAWLCMSGHEQFEMYKGHLRDPMDIEVLVKRFSGDWNRIVEAEKRVSSSLSHQNFLAPICYHESSYASALVYPYTGNGTLNQYLSENSPRLTCQQRMKIAVGIGRGVRYMHEECPGGPIVHGDLRPCNIFLGRNYQPLISGFGQARWLEIEQVMMGGSKSRCWHEAPSDLNSILLIKSDVFAFGVLLLRLFCQQPMPEDDMELVDWVSIILPFTFQK</sequence>
<dbReference type="EMBL" id="CM056817">
    <property type="protein sequence ID" value="KAJ8620542.1"/>
    <property type="molecule type" value="Genomic_DNA"/>
</dbReference>
<name>A0ACC2KHP2_PERAE</name>
<gene>
    <name evidence="1" type="ORF">MRB53_029071</name>
</gene>
<accession>A0ACC2KHP2</accession>